<evidence type="ECO:0000313" key="2">
    <source>
        <dbReference type="EMBL" id="CAI9302669.1"/>
    </source>
</evidence>
<evidence type="ECO:0000313" key="3">
    <source>
        <dbReference type="Proteomes" id="UP001177003"/>
    </source>
</evidence>
<accession>A0AA36A159</accession>
<evidence type="ECO:0000256" key="1">
    <source>
        <dbReference type="SAM" id="MobiDB-lite"/>
    </source>
</evidence>
<proteinExistence type="predicted"/>
<feature type="compositionally biased region" description="Basic and acidic residues" evidence="1">
    <location>
        <begin position="67"/>
        <end position="83"/>
    </location>
</feature>
<gene>
    <name evidence="2" type="ORF">LSALG_LOCUS41147</name>
</gene>
<reference evidence="2" key="1">
    <citation type="submission" date="2023-04" db="EMBL/GenBank/DDBJ databases">
        <authorList>
            <person name="Vijverberg K."/>
            <person name="Xiong W."/>
            <person name="Schranz E."/>
        </authorList>
    </citation>
    <scope>NUCLEOTIDE SEQUENCE</scope>
</reference>
<name>A0AA36A159_LACSI</name>
<organism evidence="2 3">
    <name type="scientific">Lactuca saligna</name>
    <name type="common">Willowleaf lettuce</name>
    <dbReference type="NCBI Taxonomy" id="75948"/>
    <lineage>
        <taxon>Eukaryota</taxon>
        <taxon>Viridiplantae</taxon>
        <taxon>Streptophyta</taxon>
        <taxon>Embryophyta</taxon>
        <taxon>Tracheophyta</taxon>
        <taxon>Spermatophyta</taxon>
        <taxon>Magnoliopsida</taxon>
        <taxon>eudicotyledons</taxon>
        <taxon>Gunneridae</taxon>
        <taxon>Pentapetalae</taxon>
        <taxon>asterids</taxon>
        <taxon>campanulids</taxon>
        <taxon>Asterales</taxon>
        <taxon>Asteraceae</taxon>
        <taxon>Cichorioideae</taxon>
        <taxon>Cichorieae</taxon>
        <taxon>Lactucinae</taxon>
        <taxon>Lactuca</taxon>
    </lineage>
</organism>
<dbReference type="AlphaFoldDB" id="A0AA36A159"/>
<keyword evidence="3" id="KW-1185">Reference proteome</keyword>
<dbReference type="EMBL" id="OX465085">
    <property type="protein sequence ID" value="CAI9302669.1"/>
    <property type="molecule type" value="Genomic_DNA"/>
</dbReference>
<dbReference type="Proteomes" id="UP001177003">
    <property type="component" value="Chromosome 9"/>
</dbReference>
<sequence>MRSCISDVTSMLLDIIDTRDSMISITMRKHLQEKLKPIFSMLHHLEGVSDQAFNPNQGGERMTGCGSRKENMAGRSRKVEPKAPKAPVKPIVKPEPKDKETLLHDELLIDNDSIEEITEEELKRQKLRAAEMDEH</sequence>
<feature type="region of interest" description="Disordered" evidence="1">
    <location>
        <begin position="50"/>
        <end position="99"/>
    </location>
</feature>
<protein>
    <submittedName>
        <fullName evidence="2">Uncharacterized protein</fullName>
    </submittedName>
</protein>